<evidence type="ECO:0000313" key="13">
    <source>
        <dbReference type="Proteomes" id="UP000466523"/>
    </source>
</evidence>
<proteinExistence type="predicted"/>
<evidence type="ECO:0000256" key="8">
    <source>
        <dbReference type="ARBA" id="ARBA00023221"/>
    </source>
</evidence>
<keyword evidence="6" id="KW-0408">Iron</keyword>
<accession>A0A7K3LHF6</accession>
<dbReference type="RefSeq" id="WP_162113239.1">
    <property type="nucleotide sequence ID" value="NZ_JAACYR010000127.1"/>
</dbReference>
<sequence length="364" mass="41109">MTTFDMRREGRTGLEMGLGVGQARMSGWPYTDFATGWYVIGYSDEIKPGDVKAAKWFNQDLVVFRTESGVLSVLDAHCPHMGAHLGKPSPEGFGGGVCGERIACPFHGWLWDTDGNNVEVPYRPEMPTKAKIGRKHVREVDGIVLMWYDHAGSAPTYEWPGLPYFGDKSNYYPINTTVDGPYLAKPQFPFENSADPHHFKYVHGSHLDAEFSDYKVDGPYAENVMRLVFGGGKENTWLTPNGPVLGYVDNFFWGASLGVARFRVDDLVCIHLPTLTPVDDDNAIFFSTVTGTREPGDSGDVPTGRSGRMIEAQHWQIRNDFHIWQNQKYIVKPIFTGSEEQSRYAFIRRHFDQFYPNPVYKESN</sequence>
<dbReference type="PANTHER" id="PTHR21266:SF60">
    <property type="entry name" value="3-KETOSTEROID-9-ALPHA-MONOOXYGENASE, OXYGENASE COMPONENT"/>
    <property type="match status" value="1"/>
</dbReference>
<reference evidence="12 13" key="1">
    <citation type="submission" date="2020-01" db="EMBL/GenBank/DDBJ databases">
        <authorList>
            <person name="Sanchez-Estrada R."/>
            <person name="Gonzalez-Y-Merchand J.A."/>
            <person name="Rivera-Gutierrez S."/>
        </authorList>
    </citation>
    <scope>NUCLEOTIDE SEQUENCE [LARGE SCALE GENOMIC DNA]</scope>
    <source>
        <strain evidence="12 13">CST 7247</strain>
    </source>
</reference>
<feature type="domain" description="Rieske" evidence="11">
    <location>
        <begin position="37"/>
        <end position="146"/>
    </location>
</feature>
<dbReference type="Gene3D" id="3.90.380.10">
    <property type="entry name" value="Naphthalene 1,2-dioxygenase Alpha Subunit, Chain A, domain 1"/>
    <property type="match status" value="1"/>
</dbReference>
<keyword evidence="2" id="KW-0001">2Fe-2S</keyword>
<evidence type="ECO:0000256" key="10">
    <source>
        <dbReference type="ARBA" id="ARBA00046982"/>
    </source>
</evidence>
<evidence type="ECO:0000256" key="3">
    <source>
        <dbReference type="ARBA" id="ARBA00022723"/>
    </source>
</evidence>
<evidence type="ECO:0000259" key="11">
    <source>
        <dbReference type="PROSITE" id="PS51296"/>
    </source>
</evidence>
<evidence type="ECO:0000256" key="9">
    <source>
        <dbReference type="ARBA" id="ARBA00030944"/>
    </source>
</evidence>
<dbReference type="GO" id="GO:0051537">
    <property type="term" value="F:2 iron, 2 sulfur cluster binding"/>
    <property type="evidence" value="ECO:0007669"/>
    <property type="project" value="UniProtKB-KW"/>
</dbReference>
<comment type="caution">
    <text evidence="12">The sequence shown here is derived from an EMBL/GenBank/DDBJ whole genome shotgun (WGS) entry which is preliminary data.</text>
</comment>
<dbReference type="GO" id="GO:0016705">
    <property type="term" value="F:oxidoreductase activity, acting on paired donors, with incorporation or reduction of molecular oxygen"/>
    <property type="evidence" value="ECO:0007669"/>
    <property type="project" value="UniProtKB-ARBA"/>
</dbReference>
<evidence type="ECO:0000256" key="4">
    <source>
        <dbReference type="ARBA" id="ARBA00022963"/>
    </source>
</evidence>
<dbReference type="InterPro" id="IPR050584">
    <property type="entry name" value="Cholesterol_7-desaturase"/>
</dbReference>
<evidence type="ECO:0000256" key="2">
    <source>
        <dbReference type="ARBA" id="ARBA00022714"/>
    </source>
</evidence>
<evidence type="ECO:0000256" key="6">
    <source>
        <dbReference type="ARBA" id="ARBA00023004"/>
    </source>
</evidence>
<dbReference type="Gene3D" id="2.102.10.10">
    <property type="entry name" value="Rieske [2Fe-2S] iron-sulphur domain"/>
    <property type="match status" value="1"/>
</dbReference>
<dbReference type="SUPFAM" id="SSF55961">
    <property type="entry name" value="Bet v1-like"/>
    <property type="match status" value="1"/>
</dbReference>
<keyword evidence="4" id="KW-0442">Lipid degradation</keyword>
<dbReference type="CDD" id="cd03469">
    <property type="entry name" value="Rieske_RO_Alpha_N"/>
    <property type="match status" value="1"/>
</dbReference>
<dbReference type="InterPro" id="IPR017941">
    <property type="entry name" value="Rieske_2Fe-2S"/>
</dbReference>
<name>A0A7K3LHF6_9MYCO</name>
<dbReference type="GO" id="GO:0008203">
    <property type="term" value="P:cholesterol metabolic process"/>
    <property type="evidence" value="ECO:0007669"/>
    <property type="project" value="InterPro"/>
</dbReference>
<protein>
    <recommendedName>
        <fullName evidence="9">Rieske-type oxygenase</fullName>
    </recommendedName>
</protein>
<evidence type="ECO:0000256" key="7">
    <source>
        <dbReference type="ARBA" id="ARBA00023014"/>
    </source>
</evidence>
<gene>
    <name evidence="12" type="ORF">GWR20_22065</name>
</gene>
<evidence type="ECO:0000256" key="1">
    <source>
        <dbReference type="ARBA" id="ARBA00001962"/>
    </source>
</evidence>
<keyword evidence="5" id="KW-0560">Oxidoreductase</keyword>
<dbReference type="InterPro" id="IPR045605">
    <property type="entry name" value="KshA-like_C"/>
</dbReference>
<keyword evidence="8" id="KW-0753">Steroid metabolism</keyword>
<dbReference type="GO" id="GO:0051213">
    <property type="term" value="F:dioxygenase activity"/>
    <property type="evidence" value="ECO:0007669"/>
    <property type="project" value="UniProtKB-KW"/>
</dbReference>
<keyword evidence="12" id="KW-0223">Dioxygenase</keyword>
<dbReference type="SUPFAM" id="SSF50022">
    <property type="entry name" value="ISP domain"/>
    <property type="match status" value="1"/>
</dbReference>
<comment type="subunit">
    <text evidence="10">Homotrimer. The two-component system 3-ketosteroid-9-alpha-monooxygenase is composed of an oxygenase component KshA and a reductase component KshB.</text>
</comment>
<dbReference type="Proteomes" id="UP000466523">
    <property type="component" value="Unassembled WGS sequence"/>
</dbReference>
<keyword evidence="8" id="KW-0443">Lipid metabolism</keyword>
<dbReference type="Pfam" id="PF19298">
    <property type="entry name" value="KshA_C"/>
    <property type="match status" value="1"/>
</dbReference>
<evidence type="ECO:0000313" key="12">
    <source>
        <dbReference type="EMBL" id="NDJ91795.1"/>
    </source>
</evidence>
<dbReference type="GO" id="GO:0004497">
    <property type="term" value="F:monooxygenase activity"/>
    <property type="evidence" value="ECO:0007669"/>
    <property type="project" value="UniProtKB-ARBA"/>
</dbReference>
<dbReference type="AlphaFoldDB" id="A0A7K3LHF6"/>
<dbReference type="PANTHER" id="PTHR21266">
    <property type="entry name" value="IRON-SULFUR DOMAIN CONTAINING PROTEIN"/>
    <property type="match status" value="1"/>
</dbReference>
<keyword evidence="7" id="KW-0411">Iron-sulfur</keyword>
<dbReference type="Pfam" id="PF00355">
    <property type="entry name" value="Rieske"/>
    <property type="match status" value="1"/>
</dbReference>
<dbReference type="EMBL" id="JAACYR010000127">
    <property type="protein sequence ID" value="NDJ91795.1"/>
    <property type="molecule type" value="Genomic_DNA"/>
</dbReference>
<dbReference type="InterPro" id="IPR036922">
    <property type="entry name" value="Rieske_2Fe-2S_sf"/>
</dbReference>
<evidence type="ECO:0000256" key="5">
    <source>
        <dbReference type="ARBA" id="ARBA00023002"/>
    </source>
</evidence>
<dbReference type="PROSITE" id="PS51296">
    <property type="entry name" value="RIESKE"/>
    <property type="match status" value="1"/>
</dbReference>
<keyword evidence="3" id="KW-0479">Metal-binding</keyword>
<dbReference type="GO" id="GO:0016042">
    <property type="term" value="P:lipid catabolic process"/>
    <property type="evidence" value="ECO:0007669"/>
    <property type="project" value="UniProtKB-KW"/>
</dbReference>
<organism evidence="12 13">
    <name type="scientific">Mycolicibacter kumamotonensis</name>
    <dbReference type="NCBI Taxonomy" id="354243"/>
    <lineage>
        <taxon>Bacteria</taxon>
        <taxon>Bacillati</taxon>
        <taxon>Actinomycetota</taxon>
        <taxon>Actinomycetes</taxon>
        <taxon>Mycobacteriales</taxon>
        <taxon>Mycobacteriaceae</taxon>
        <taxon>Mycolicibacter</taxon>
    </lineage>
</organism>
<dbReference type="GO" id="GO:0046872">
    <property type="term" value="F:metal ion binding"/>
    <property type="evidence" value="ECO:0007669"/>
    <property type="project" value="UniProtKB-KW"/>
</dbReference>
<comment type="cofactor">
    <cofactor evidence="1">
        <name>Fe cation</name>
        <dbReference type="ChEBI" id="CHEBI:24875"/>
    </cofactor>
</comment>